<dbReference type="InterPro" id="IPR039604">
    <property type="entry name" value="Bfr1"/>
</dbReference>
<name>A0A1B7SP92_9ASCO</name>
<dbReference type="GO" id="GO:0042175">
    <property type="term" value="C:nuclear outer membrane-endoplasmic reticulum membrane network"/>
    <property type="evidence" value="ECO:0007669"/>
    <property type="project" value="EnsemblFungi"/>
</dbReference>
<dbReference type="GO" id="GO:0045048">
    <property type="term" value="P:protein insertion into ER membrane"/>
    <property type="evidence" value="ECO:0007669"/>
    <property type="project" value="EnsemblFungi"/>
</dbReference>
<accession>A0A1B7SP92</accession>
<organism evidence="1 2">
    <name type="scientific">Ogataea polymorpha</name>
    <dbReference type="NCBI Taxonomy" id="460523"/>
    <lineage>
        <taxon>Eukaryota</taxon>
        <taxon>Fungi</taxon>
        <taxon>Dikarya</taxon>
        <taxon>Ascomycota</taxon>
        <taxon>Saccharomycotina</taxon>
        <taxon>Pichiomycetes</taxon>
        <taxon>Pichiales</taxon>
        <taxon>Pichiaceae</taxon>
        <taxon>Ogataea</taxon>
    </lineage>
</organism>
<dbReference type="Proteomes" id="UP000788993">
    <property type="component" value="Unassembled WGS sequence"/>
</dbReference>
<evidence type="ECO:0000313" key="2">
    <source>
        <dbReference type="Proteomes" id="UP000788993"/>
    </source>
</evidence>
<comment type="caution">
    <text evidence="1">The sequence shown here is derived from an EMBL/GenBank/DDBJ whole genome shotgun (WGS) entry which is preliminary data.</text>
</comment>
<dbReference type="OrthoDB" id="2195113at2759"/>
<dbReference type="GO" id="GO:0005783">
    <property type="term" value="C:endoplasmic reticulum"/>
    <property type="evidence" value="ECO:0007669"/>
    <property type="project" value="EnsemblFungi"/>
</dbReference>
<dbReference type="PANTHER" id="PTHR31027:SF2">
    <property type="entry name" value="LEBERCILIN DOMAIN-CONTAINING PROTEIN"/>
    <property type="match status" value="1"/>
</dbReference>
<dbReference type="GO" id="GO:0035269">
    <property type="term" value="P:protein O-linked glycosylation via mannose"/>
    <property type="evidence" value="ECO:0007669"/>
    <property type="project" value="EnsemblFungi"/>
</dbReference>
<evidence type="ECO:0000313" key="1">
    <source>
        <dbReference type="EMBL" id="KAH3660910.1"/>
    </source>
</evidence>
<reference evidence="1" key="1">
    <citation type="journal article" date="2021" name="Open Biol.">
        <title>Shared evolutionary footprints suggest mitochondrial oxidative damage underlies multiple complex I losses in fungi.</title>
        <authorList>
            <person name="Schikora-Tamarit M.A."/>
            <person name="Marcet-Houben M."/>
            <person name="Nosek J."/>
            <person name="Gabaldon T."/>
        </authorList>
    </citation>
    <scope>NUCLEOTIDE SEQUENCE</scope>
    <source>
        <strain evidence="1">NCAIM Y.01608</strain>
    </source>
</reference>
<dbReference type="AlphaFoldDB" id="A0A1B7SP92"/>
<dbReference type="GO" id="GO:0042149">
    <property type="term" value="P:cellular response to glucose starvation"/>
    <property type="evidence" value="ECO:0007669"/>
    <property type="project" value="EnsemblFungi"/>
</dbReference>
<reference evidence="1" key="2">
    <citation type="submission" date="2021-01" db="EMBL/GenBank/DDBJ databases">
        <authorList>
            <person name="Schikora-Tamarit M.A."/>
        </authorList>
    </citation>
    <scope>NUCLEOTIDE SEQUENCE</scope>
    <source>
        <strain evidence="1">NCAIM Y.01608</strain>
    </source>
</reference>
<dbReference type="PANTHER" id="PTHR31027">
    <property type="entry name" value="NUCLEAR SEGREGATION PROTEIN BFR1"/>
    <property type="match status" value="1"/>
</dbReference>
<dbReference type="GO" id="GO:1990904">
    <property type="term" value="C:ribonucleoprotein complex"/>
    <property type="evidence" value="ECO:0007669"/>
    <property type="project" value="EnsemblFungi"/>
</dbReference>
<sequence length="458" mass="52571">MSDEVPAIKAPRNKRFIKKPDVKARNAKLAELNKELDKYNKEIADLNKQIEVTVTPKDVLEERKRLTSELNTIIKQQSEIKNKRNLLNEQIRAIDGQMKKKIGDLQAQNSKNSFKNVEEIDKKINQLEDLIGSGTLKLVDERRYVKEITSLRKLKKDFGSIEQLQKSIDNDKLKIQELKKKQSAVSNKEIQAKFEEVTKSLDSLSLKNKGVQDKRQSLFDKRKALYSKKDGIYAEINKVRSEFDAQHKKFVADMEAERKRREEEERIYNLTLKKQELQAEIELLKETSKRPAFTREITLVETLLGHFDPTYVRTDKEPLEESKAPSNTASTSRKIEMPADAVIIKKEQENFFAGNKSKKEKKTQKKQSSKFVIEPDVIAQLSELSIALPSKADEIPNTISSLKAKLEEFKSKQEEQTKENIAKADEKAAKLEAEIAKIDAEIEEEAKTKVVKASEEAE</sequence>
<gene>
    <name evidence="1" type="ORF">OGATHE_005242</name>
</gene>
<dbReference type="GO" id="GO:0003729">
    <property type="term" value="F:mRNA binding"/>
    <property type="evidence" value="ECO:0007669"/>
    <property type="project" value="EnsemblFungi"/>
</dbReference>
<dbReference type="GO" id="GO:0007088">
    <property type="term" value="P:regulation of mitotic nuclear division"/>
    <property type="evidence" value="ECO:0007669"/>
    <property type="project" value="EnsemblFungi"/>
</dbReference>
<dbReference type="RefSeq" id="XP_018212969.1">
    <property type="nucleotide sequence ID" value="XM_018357899.1"/>
</dbReference>
<proteinExistence type="predicted"/>
<dbReference type="EMBL" id="JAEUBD010001468">
    <property type="protein sequence ID" value="KAH3660910.1"/>
    <property type="molecule type" value="Genomic_DNA"/>
</dbReference>
<protein>
    <submittedName>
        <fullName evidence="1">Uncharacterized protein</fullName>
    </submittedName>
</protein>
<keyword evidence="2" id="KW-1185">Reference proteome</keyword>
<dbReference type="GO" id="GO:0008298">
    <property type="term" value="P:intracellular mRNA localization"/>
    <property type="evidence" value="ECO:0007669"/>
    <property type="project" value="EnsemblFungi"/>
</dbReference>
<dbReference type="GO" id="GO:0051321">
    <property type="term" value="P:meiotic cell cycle"/>
    <property type="evidence" value="ECO:0007669"/>
    <property type="project" value="EnsemblFungi"/>
</dbReference>